<evidence type="ECO:0000256" key="4">
    <source>
        <dbReference type="ARBA" id="ARBA00023163"/>
    </source>
</evidence>
<keyword evidence="4" id="KW-0804">Transcription</keyword>
<keyword evidence="2" id="KW-0805">Transcription regulation</keyword>
<accession>A0ABT2YW80</accession>
<dbReference type="InterPro" id="IPR001647">
    <property type="entry name" value="HTH_TetR"/>
</dbReference>
<comment type="caution">
    <text evidence="7">The sequence shown here is derived from an EMBL/GenBank/DDBJ whole genome shotgun (WGS) entry which is preliminary data.</text>
</comment>
<dbReference type="PANTHER" id="PTHR30055">
    <property type="entry name" value="HTH-TYPE TRANSCRIPTIONAL REGULATOR RUTR"/>
    <property type="match status" value="1"/>
</dbReference>
<evidence type="ECO:0000313" key="8">
    <source>
        <dbReference type="Proteomes" id="UP001652503"/>
    </source>
</evidence>
<evidence type="ECO:0000256" key="3">
    <source>
        <dbReference type="ARBA" id="ARBA00023125"/>
    </source>
</evidence>
<sequence length="197" mass="21384">MSVPRFNRMPGEKRRAKLIEAGLACMARGGITEFTVDRICAEAGVSRGLITHYFGTMSALLRAVYVKMYEGVDMPSGAIRADATHLSLFLDAQFSPEAFNKDSVNVWLALWGQIATDADLRAEHQAQYATYLARIAAAITDAARRNGRTVDAMMLAKTLVPLLDGLYVQHGIDPDSMPAGTAQAACRALLEPHLGPF</sequence>
<dbReference type="Pfam" id="PF00440">
    <property type="entry name" value="TetR_N"/>
    <property type="match status" value="1"/>
</dbReference>
<protein>
    <submittedName>
        <fullName evidence="7">TetR family transcriptional regulator</fullName>
    </submittedName>
</protein>
<dbReference type="PROSITE" id="PS50977">
    <property type="entry name" value="HTH_TETR_2"/>
    <property type="match status" value="1"/>
</dbReference>
<dbReference type="InterPro" id="IPR023772">
    <property type="entry name" value="DNA-bd_HTH_TetR-type_CS"/>
</dbReference>
<dbReference type="Pfam" id="PF13977">
    <property type="entry name" value="TetR_C_6"/>
    <property type="match status" value="1"/>
</dbReference>
<proteinExistence type="predicted"/>
<dbReference type="InterPro" id="IPR050109">
    <property type="entry name" value="HTH-type_TetR-like_transc_reg"/>
</dbReference>
<dbReference type="InterPro" id="IPR009057">
    <property type="entry name" value="Homeodomain-like_sf"/>
</dbReference>
<dbReference type="SUPFAM" id="SSF46689">
    <property type="entry name" value="Homeodomain-like"/>
    <property type="match status" value="1"/>
</dbReference>
<evidence type="ECO:0000259" key="6">
    <source>
        <dbReference type="PROSITE" id="PS50977"/>
    </source>
</evidence>
<keyword evidence="3 5" id="KW-0238">DNA-binding</keyword>
<name>A0ABT2YW80_9RHOB</name>
<dbReference type="EMBL" id="JAOWLA010000001">
    <property type="protein sequence ID" value="MCV2863126.1"/>
    <property type="molecule type" value="Genomic_DNA"/>
</dbReference>
<keyword evidence="8" id="KW-1185">Reference proteome</keyword>
<dbReference type="SUPFAM" id="SSF48498">
    <property type="entry name" value="Tetracyclin repressor-like, C-terminal domain"/>
    <property type="match status" value="1"/>
</dbReference>
<dbReference type="Gene3D" id="1.10.357.10">
    <property type="entry name" value="Tetracycline Repressor, domain 2"/>
    <property type="match status" value="1"/>
</dbReference>
<dbReference type="PANTHER" id="PTHR30055:SF228">
    <property type="entry name" value="TRANSCRIPTIONAL REGULATOR-RELATED"/>
    <property type="match status" value="1"/>
</dbReference>
<evidence type="ECO:0000256" key="5">
    <source>
        <dbReference type="PROSITE-ProRule" id="PRU00335"/>
    </source>
</evidence>
<feature type="DNA-binding region" description="H-T-H motif" evidence="5">
    <location>
        <begin position="35"/>
        <end position="54"/>
    </location>
</feature>
<feature type="domain" description="HTH tetR-type" evidence="6">
    <location>
        <begin position="12"/>
        <end position="72"/>
    </location>
</feature>
<dbReference type="RefSeq" id="WP_263719543.1">
    <property type="nucleotide sequence ID" value="NZ_JAOWLA010000001.1"/>
</dbReference>
<dbReference type="InterPro" id="IPR039538">
    <property type="entry name" value="BetI_C"/>
</dbReference>
<keyword evidence="1" id="KW-0678">Repressor</keyword>
<evidence type="ECO:0000313" key="7">
    <source>
        <dbReference type="EMBL" id="MCV2863126.1"/>
    </source>
</evidence>
<dbReference type="Proteomes" id="UP001652503">
    <property type="component" value="Unassembled WGS sequence"/>
</dbReference>
<gene>
    <name evidence="7" type="ORF">OE647_00070</name>
</gene>
<evidence type="ECO:0000256" key="2">
    <source>
        <dbReference type="ARBA" id="ARBA00023015"/>
    </source>
</evidence>
<organism evidence="7 8">
    <name type="scientific">Albidovulum sediminicola</name>
    <dbReference type="NCBI Taxonomy" id="2984331"/>
    <lineage>
        <taxon>Bacteria</taxon>
        <taxon>Pseudomonadati</taxon>
        <taxon>Pseudomonadota</taxon>
        <taxon>Alphaproteobacteria</taxon>
        <taxon>Rhodobacterales</taxon>
        <taxon>Paracoccaceae</taxon>
        <taxon>Albidovulum</taxon>
    </lineage>
</organism>
<evidence type="ECO:0000256" key="1">
    <source>
        <dbReference type="ARBA" id="ARBA00022491"/>
    </source>
</evidence>
<reference evidence="7 8" key="1">
    <citation type="submission" date="2022-10" db="EMBL/GenBank/DDBJ databases">
        <title>Defluviimonas sp. nov., isolated from ocean surface water.</title>
        <authorList>
            <person name="He W."/>
            <person name="Wang L."/>
            <person name="Zhang D.-F."/>
        </authorList>
    </citation>
    <scope>NUCLEOTIDE SEQUENCE [LARGE SCALE GENOMIC DNA]</scope>
    <source>
        <strain evidence="7 8">WL0075</strain>
    </source>
</reference>
<dbReference type="PROSITE" id="PS01081">
    <property type="entry name" value="HTH_TETR_1"/>
    <property type="match status" value="1"/>
</dbReference>
<dbReference type="InterPro" id="IPR036271">
    <property type="entry name" value="Tet_transcr_reg_TetR-rel_C_sf"/>
</dbReference>